<evidence type="ECO:0000256" key="1">
    <source>
        <dbReference type="SAM" id="Phobius"/>
    </source>
</evidence>
<sequence length="70" mass="7355">MQSLWRRRIHKLGYAACFLNIMAGSVVGPMLVIWGTDNAAPDTMRVVVTEAIPGIGAMGSVMGSVPPAAL</sequence>
<dbReference type="AlphaFoldDB" id="A0A8H6HDU6"/>
<evidence type="ECO:0000313" key="3">
    <source>
        <dbReference type="Proteomes" id="UP000521943"/>
    </source>
</evidence>
<organism evidence="2 3">
    <name type="scientific">Ephemerocybe angulata</name>
    <dbReference type="NCBI Taxonomy" id="980116"/>
    <lineage>
        <taxon>Eukaryota</taxon>
        <taxon>Fungi</taxon>
        <taxon>Dikarya</taxon>
        <taxon>Basidiomycota</taxon>
        <taxon>Agaricomycotina</taxon>
        <taxon>Agaricomycetes</taxon>
        <taxon>Agaricomycetidae</taxon>
        <taxon>Agaricales</taxon>
        <taxon>Agaricineae</taxon>
        <taxon>Psathyrellaceae</taxon>
        <taxon>Ephemerocybe</taxon>
    </lineage>
</organism>
<protein>
    <submittedName>
        <fullName evidence="2">Uncharacterized protein</fullName>
    </submittedName>
</protein>
<comment type="caution">
    <text evidence="2">The sequence shown here is derived from an EMBL/GenBank/DDBJ whole genome shotgun (WGS) entry which is preliminary data.</text>
</comment>
<accession>A0A8H6HDU6</accession>
<reference evidence="2 3" key="1">
    <citation type="submission" date="2020-07" db="EMBL/GenBank/DDBJ databases">
        <title>Comparative genomics of pyrophilous fungi reveals a link between fire events and developmental genes.</title>
        <authorList>
            <consortium name="DOE Joint Genome Institute"/>
            <person name="Steindorff A.S."/>
            <person name="Carver A."/>
            <person name="Calhoun S."/>
            <person name="Stillman K."/>
            <person name="Liu H."/>
            <person name="Lipzen A."/>
            <person name="Pangilinan J."/>
            <person name="Labutti K."/>
            <person name="Bruns T.D."/>
            <person name="Grigoriev I.V."/>
        </authorList>
    </citation>
    <scope>NUCLEOTIDE SEQUENCE [LARGE SCALE GENOMIC DNA]</scope>
    <source>
        <strain evidence="2 3">CBS 144469</strain>
    </source>
</reference>
<feature type="transmembrane region" description="Helical" evidence="1">
    <location>
        <begin position="12"/>
        <end position="34"/>
    </location>
</feature>
<keyword evidence="1" id="KW-1133">Transmembrane helix</keyword>
<keyword evidence="1" id="KW-0812">Transmembrane</keyword>
<keyword evidence="3" id="KW-1185">Reference proteome</keyword>
<name>A0A8H6HDU6_9AGAR</name>
<dbReference type="OrthoDB" id="2962993at2759"/>
<gene>
    <name evidence="2" type="ORF">DFP72DRAFT_928431</name>
</gene>
<dbReference type="EMBL" id="JACGCI010000118">
    <property type="protein sequence ID" value="KAF6744580.1"/>
    <property type="molecule type" value="Genomic_DNA"/>
</dbReference>
<proteinExistence type="predicted"/>
<evidence type="ECO:0000313" key="2">
    <source>
        <dbReference type="EMBL" id="KAF6744580.1"/>
    </source>
</evidence>
<dbReference type="Proteomes" id="UP000521943">
    <property type="component" value="Unassembled WGS sequence"/>
</dbReference>
<keyword evidence="1" id="KW-0472">Membrane</keyword>